<dbReference type="InterPro" id="IPR035948">
    <property type="entry name" value="YwqG-like_sf"/>
</dbReference>
<sequence>MWEWLKRLLGLSKTLSINWLDEDALPRPPSSPGIMFCRQPPAPLDKSCLSFFGGLPITPADFQWPTSPYPAVADGSSGVSFLGQIDMATLPDSELRGLLPSQGILYFFFDWQIPYFKRVDGGHTVQYHNGDAASFQETSAPDDLHILHYKRYSSEQNAWFRFHKEGSLAPKAFLKTRITSAVIDTYEISHPGYEGYHRPENLGLRLRDKSVFDAFGPYSEPPPPPPDDGGLAFPCPRFPQAWLYVDHVADEILHRLGTVIGQFEDDKRAARNWIEKARAQGVFSAIPASERGLFRS</sequence>
<dbReference type="InterPro" id="IPR015315">
    <property type="entry name" value="DUF1963"/>
</dbReference>
<protein>
    <submittedName>
        <fullName evidence="1">Uncharacterized protein</fullName>
    </submittedName>
</protein>
<accession>F4QMH3</accession>
<dbReference type="Pfam" id="PF09234">
    <property type="entry name" value="DUF1963"/>
    <property type="match status" value="1"/>
</dbReference>
<dbReference type="RefSeq" id="WP_006273616.1">
    <property type="nucleotide sequence ID" value="NZ_GL883078.1"/>
</dbReference>
<organism evidence="1 2">
    <name type="scientific">Asticcacaulis biprosthecium C19</name>
    <dbReference type="NCBI Taxonomy" id="715226"/>
    <lineage>
        <taxon>Bacteria</taxon>
        <taxon>Pseudomonadati</taxon>
        <taxon>Pseudomonadota</taxon>
        <taxon>Alphaproteobacteria</taxon>
        <taxon>Caulobacterales</taxon>
        <taxon>Caulobacteraceae</taxon>
        <taxon>Asticcacaulis</taxon>
    </lineage>
</organism>
<dbReference type="AlphaFoldDB" id="F4QMH3"/>
<evidence type="ECO:0000313" key="1">
    <source>
        <dbReference type="EMBL" id="EGF91414.1"/>
    </source>
</evidence>
<name>F4QMH3_9CAUL</name>
<dbReference type="STRING" id="715226.ABI_28300"/>
<dbReference type="SUPFAM" id="SSF103032">
    <property type="entry name" value="Hypothetical protein YwqG"/>
    <property type="match status" value="1"/>
</dbReference>
<dbReference type="HOGENOM" id="CLU_938919_0_0_5"/>
<dbReference type="EMBL" id="GL883078">
    <property type="protein sequence ID" value="EGF91414.1"/>
    <property type="molecule type" value="Genomic_DNA"/>
</dbReference>
<dbReference type="OrthoDB" id="8135222at2"/>
<proteinExistence type="predicted"/>
<dbReference type="Proteomes" id="UP000006512">
    <property type="component" value="Unassembled WGS sequence"/>
</dbReference>
<evidence type="ECO:0000313" key="2">
    <source>
        <dbReference type="Proteomes" id="UP000006512"/>
    </source>
</evidence>
<gene>
    <name evidence="1" type="ORF">ABI_28300</name>
</gene>
<reference evidence="2" key="1">
    <citation type="submission" date="2011-03" db="EMBL/GenBank/DDBJ databases">
        <title>Draft genome sequence of Brevundimonas diminuta.</title>
        <authorList>
            <person name="Brown P.J.B."/>
            <person name="Buechlein A."/>
            <person name="Hemmerich C."/>
            <person name="Brun Y.V."/>
        </authorList>
    </citation>
    <scope>NUCLEOTIDE SEQUENCE [LARGE SCALE GENOMIC DNA]</scope>
    <source>
        <strain evidence="2">C19</strain>
    </source>
</reference>
<dbReference type="Gene3D" id="2.30.320.10">
    <property type="entry name" value="YwqG-like"/>
    <property type="match status" value="1"/>
</dbReference>
<keyword evidence="2" id="KW-1185">Reference proteome</keyword>